<keyword evidence="2" id="KW-1185">Reference proteome</keyword>
<evidence type="ECO:0000313" key="1">
    <source>
        <dbReference type="EMBL" id="SPM36592.1"/>
    </source>
</evidence>
<name>A0A2U3NYM8_9MYCO</name>
<dbReference type="STRING" id="1841860.GCA_900157375_04436"/>
<dbReference type="Proteomes" id="UP000240988">
    <property type="component" value="Unassembled WGS sequence"/>
</dbReference>
<accession>A0A2U3NYM8</accession>
<reference evidence="1 2" key="1">
    <citation type="submission" date="2017-01" db="EMBL/GenBank/DDBJ databases">
        <authorList>
            <consortium name="Urmite Genomes"/>
        </authorList>
    </citation>
    <scope>NUCLEOTIDE SEQUENCE [LARGE SCALE GENOMIC DNA]</scope>
    <source>
        <strain evidence="1 2">AB57</strain>
    </source>
</reference>
<gene>
    <name evidence="1" type="ORF">MRAB57_4433</name>
</gene>
<dbReference type="EMBL" id="FUFA01000005">
    <property type="protein sequence ID" value="SPM36592.1"/>
    <property type="molecule type" value="Genomic_DNA"/>
</dbReference>
<dbReference type="AlphaFoldDB" id="A0A2U3NYM8"/>
<sequence>VVQSGPLPAVHPTATPAPFALQLDDGTQCRLRNGGAWGGRDDGLVGAYGCPFESPAVLVAVSANPGAPAIDRSQALWTVKVGALGAGGAHFPPPQAHTVTTAWFAGDA</sequence>
<feature type="non-terminal residue" evidence="1">
    <location>
        <position position="1"/>
    </location>
</feature>
<organism evidence="1 2">
    <name type="scientific">Mycobacterium rhizamassiliense</name>
    <dbReference type="NCBI Taxonomy" id="1841860"/>
    <lineage>
        <taxon>Bacteria</taxon>
        <taxon>Bacillati</taxon>
        <taxon>Actinomycetota</taxon>
        <taxon>Actinomycetes</taxon>
        <taxon>Mycobacteriales</taxon>
        <taxon>Mycobacteriaceae</taxon>
        <taxon>Mycobacterium</taxon>
    </lineage>
</organism>
<proteinExistence type="predicted"/>
<protein>
    <submittedName>
        <fullName evidence="1">Uncharacterized protein</fullName>
    </submittedName>
</protein>
<evidence type="ECO:0000313" key="2">
    <source>
        <dbReference type="Proteomes" id="UP000240988"/>
    </source>
</evidence>